<gene>
    <name evidence="1" type="ORF">WN51_07389</name>
</gene>
<name>A0A0M8ZRE2_9HYME</name>
<dbReference type="Proteomes" id="UP000053105">
    <property type="component" value="Unassembled WGS sequence"/>
</dbReference>
<protein>
    <submittedName>
        <fullName evidence="1">Uncharacterized protein</fullName>
    </submittedName>
</protein>
<keyword evidence="2" id="KW-1185">Reference proteome</keyword>
<sequence>MSVKLGTQSVRLEIVKPVLEVVFRGHLSSQSRGIKLRLLERLLESLRLLSQSLKSHLKNRI</sequence>
<proteinExistence type="predicted"/>
<dbReference type="EMBL" id="KQ435955">
    <property type="protein sequence ID" value="KOX68093.1"/>
    <property type="molecule type" value="Genomic_DNA"/>
</dbReference>
<evidence type="ECO:0000313" key="1">
    <source>
        <dbReference type="EMBL" id="KOX68093.1"/>
    </source>
</evidence>
<evidence type="ECO:0000313" key="2">
    <source>
        <dbReference type="Proteomes" id="UP000053105"/>
    </source>
</evidence>
<dbReference type="AlphaFoldDB" id="A0A0M8ZRE2"/>
<organism evidence="1 2">
    <name type="scientific">Melipona quadrifasciata</name>
    <dbReference type="NCBI Taxonomy" id="166423"/>
    <lineage>
        <taxon>Eukaryota</taxon>
        <taxon>Metazoa</taxon>
        <taxon>Ecdysozoa</taxon>
        <taxon>Arthropoda</taxon>
        <taxon>Hexapoda</taxon>
        <taxon>Insecta</taxon>
        <taxon>Pterygota</taxon>
        <taxon>Neoptera</taxon>
        <taxon>Endopterygota</taxon>
        <taxon>Hymenoptera</taxon>
        <taxon>Apocrita</taxon>
        <taxon>Aculeata</taxon>
        <taxon>Apoidea</taxon>
        <taxon>Anthophila</taxon>
        <taxon>Apidae</taxon>
        <taxon>Melipona</taxon>
    </lineage>
</organism>
<accession>A0A0M8ZRE2</accession>
<reference evidence="1 2" key="1">
    <citation type="submission" date="2015-07" db="EMBL/GenBank/DDBJ databases">
        <title>The genome of Melipona quadrifasciata.</title>
        <authorList>
            <person name="Pan H."/>
            <person name="Kapheim K."/>
        </authorList>
    </citation>
    <scope>NUCLEOTIDE SEQUENCE [LARGE SCALE GENOMIC DNA]</scope>
    <source>
        <strain evidence="1">0111107301</strain>
        <tissue evidence="1">Whole body</tissue>
    </source>
</reference>